<accession>A0AAV3QF74</accession>
<gene>
    <name evidence="1" type="ORF">LIER_17878</name>
</gene>
<keyword evidence="2" id="KW-1185">Reference proteome</keyword>
<sequence>MDATIIVSSIVDKLCLGWKDCKHIFKHKKEDTSLEEWTKSLHIEEDFLNQENGKDLVSLWLKLVNLVIVNLIRVRK</sequence>
<name>A0AAV3QF74_LITER</name>
<evidence type="ECO:0000313" key="2">
    <source>
        <dbReference type="Proteomes" id="UP001454036"/>
    </source>
</evidence>
<dbReference type="AlphaFoldDB" id="A0AAV3QF74"/>
<dbReference type="EMBL" id="BAABME010004222">
    <property type="protein sequence ID" value="GAA0161601.1"/>
    <property type="molecule type" value="Genomic_DNA"/>
</dbReference>
<evidence type="ECO:0000313" key="1">
    <source>
        <dbReference type="EMBL" id="GAA0161601.1"/>
    </source>
</evidence>
<dbReference type="Proteomes" id="UP001454036">
    <property type="component" value="Unassembled WGS sequence"/>
</dbReference>
<comment type="caution">
    <text evidence="1">The sequence shown here is derived from an EMBL/GenBank/DDBJ whole genome shotgun (WGS) entry which is preliminary data.</text>
</comment>
<proteinExistence type="predicted"/>
<protein>
    <submittedName>
        <fullName evidence="1">Uncharacterized protein</fullName>
    </submittedName>
</protein>
<reference evidence="1 2" key="1">
    <citation type="submission" date="2024-01" db="EMBL/GenBank/DDBJ databases">
        <title>The complete chloroplast genome sequence of Lithospermum erythrorhizon: insights into the phylogenetic relationship among Boraginaceae species and the maternal lineages of purple gromwells.</title>
        <authorList>
            <person name="Okada T."/>
            <person name="Watanabe K."/>
        </authorList>
    </citation>
    <scope>NUCLEOTIDE SEQUENCE [LARGE SCALE GENOMIC DNA]</scope>
</reference>
<organism evidence="1 2">
    <name type="scientific">Lithospermum erythrorhizon</name>
    <name type="common">Purple gromwell</name>
    <name type="synonym">Lithospermum officinale var. erythrorhizon</name>
    <dbReference type="NCBI Taxonomy" id="34254"/>
    <lineage>
        <taxon>Eukaryota</taxon>
        <taxon>Viridiplantae</taxon>
        <taxon>Streptophyta</taxon>
        <taxon>Embryophyta</taxon>
        <taxon>Tracheophyta</taxon>
        <taxon>Spermatophyta</taxon>
        <taxon>Magnoliopsida</taxon>
        <taxon>eudicotyledons</taxon>
        <taxon>Gunneridae</taxon>
        <taxon>Pentapetalae</taxon>
        <taxon>asterids</taxon>
        <taxon>lamiids</taxon>
        <taxon>Boraginales</taxon>
        <taxon>Boraginaceae</taxon>
        <taxon>Boraginoideae</taxon>
        <taxon>Lithospermeae</taxon>
        <taxon>Lithospermum</taxon>
    </lineage>
</organism>